<evidence type="ECO:0000313" key="2">
    <source>
        <dbReference type="Proteomes" id="UP001154282"/>
    </source>
</evidence>
<sequence length="43" mass="4782">DNEITDTGFTWYPRNDPGLIHGRALNALLATDIIDCDCYLTLA</sequence>
<name>A0AAV0L7H5_9ROSI</name>
<proteinExistence type="predicted"/>
<comment type="caution">
    <text evidence="1">The sequence shown here is derived from an EMBL/GenBank/DDBJ whole genome shotgun (WGS) entry which is preliminary data.</text>
</comment>
<accession>A0AAV0L7H5</accession>
<gene>
    <name evidence="1" type="ORF">LITE_LOCUS21935</name>
</gene>
<protein>
    <submittedName>
        <fullName evidence="1">Uncharacterized protein</fullName>
    </submittedName>
</protein>
<reference evidence="1" key="1">
    <citation type="submission" date="2022-08" db="EMBL/GenBank/DDBJ databases">
        <authorList>
            <person name="Gutierrez-Valencia J."/>
        </authorList>
    </citation>
    <scope>NUCLEOTIDE SEQUENCE</scope>
</reference>
<organism evidence="1 2">
    <name type="scientific">Linum tenue</name>
    <dbReference type="NCBI Taxonomy" id="586396"/>
    <lineage>
        <taxon>Eukaryota</taxon>
        <taxon>Viridiplantae</taxon>
        <taxon>Streptophyta</taxon>
        <taxon>Embryophyta</taxon>
        <taxon>Tracheophyta</taxon>
        <taxon>Spermatophyta</taxon>
        <taxon>Magnoliopsida</taxon>
        <taxon>eudicotyledons</taxon>
        <taxon>Gunneridae</taxon>
        <taxon>Pentapetalae</taxon>
        <taxon>rosids</taxon>
        <taxon>fabids</taxon>
        <taxon>Malpighiales</taxon>
        <taxon>Linaceae</taxon>
        <taxon>Linum</taxon>
    </lineage>
</organism>
<keyword evidence="2" id="KW-1185">Reference proteome</keyword>
<dbReference type="Proteomes" id="UP001154282">
    <property type="component" value="Unassembled WGS sequence"/>
</dbReference>
<feature type="non-terminal residue" evidence="1">
    <location>
        <position position="1"/>
    </location>
</feature>
<dbReference type="EMBL" id="CAMGYJ010000006">
    <property type="protein sequence ID" value="CAI0428983.1"/>
    <property type="molecule type" value="Genomic_DNA"/>
</dbReference>
<dbReference type="AlphaFoldDB" id="A0AAV0L7H5"/>
<evidence type="ECO:0000313" key="1">
    <source>
        <dbReference type="EMBL" id="CAI0428983.1"/>
    </source>
</evidence>